<gene>
    <name evidence="2" type="ORF">ACFSR1_05595</name>
</gene>
<name>A0ABW5LC79_9FLAO</name>
<dbReference type="Proteomes" id="UP001597319">
    <property type="component" value="Unassembled WGS sequence"/>
</dbReference>
<evidence type="ECO:0000313" key="3">
    <source>
        <dbReference type="Proteomes" id="UP001597319"/>
    </source>
</evidence>
<feature type="transmembrane region" description="Helical" evidence="1">
    <location>
        <begin position="68"/>
        <end position="86"/>
    </location>
</feature>
<evidence type="ECO:0000256" key="1">
    <source>
        <dbReference type="SAM" id="Phobius"/>
    </source>
</evidence>
<reference evidence="3" key="1">
    <citation type="journal article" date="2019" name="Int. J. Syst. Evol. Microbiol.">
        <title>The Global Catalogue of Microorganisms (GCM) 10K type strain sequencing project: providing services to taxonomists for standard genome sequencing and annotation.</title>
        <authorList>
            <consortium name="The Broad Institute Genomics Platform"/>
            <consortium name="The Broad Institute Genome Sequencing Center for Infectious Disease"/>
            <person name="Wu L."/>
            <person name="Ma J."/>
        </authorList>
    </citation>
    <scope>NUCLEOTIDE SEQUENCE [LARGE SCALE GENOMIC DNA]</scope>
    <source>
        <strain evidence="3">KCTC 52274</strain>
    </source>
</reference>
<evidence type="ECO:0008006" key="4">
    <source>
        <dbReference type="Google" id="ProtNLM"/>
    </source>
</evidence>
<feature type="transmembrane region" description="Helical" evidence="1">
    <location>
        <begin position="37"/>
        <end position="56"/>
    </location>
</feature>
<feature type="transmembrane region" description="Helical" evidence="1">
    <location>
        <begin position="7"/>
        <end position="25"/>
    </location>
</feature>
<keyword evidence="1" id="KW-0812">Transmembrane</keyword>
<proteinExistence type="predicted"/>
<dbReference type="EMBL" id="JBHULE010000008">
    <property type="protein sequence ID" value="MFD2562134.1"/>
    <property type="molecule type" value="Genomic_DNA"/>
</dbReference>
<keyword evidence="1" id="KW-1133">Transmembrane helix</keyword>
<sequence length="125" mass="15373">MTTKLVYRYYFLFFCFVALVIYSFQQLNIDLPILIQNHVNDFLCMPIVLYVCQFIVRKLKSDENMILPLPLLMVVTMGYSLYFEWYLPKHMIRYTSDWLDVALYFLGMLFFYWIERKKQRMYALH</sequence>
<evidence type="ECO:0000313" key="2">
    <source>
        <dbReference type="EMBL" id="MFD2562134.1"/>
    </source>
</evidence>
<keyword evidence="3" id="KW-1185">Reference proteome</keyword>
<protein>
    <recommendedName>
        <fullName evidence="4">Magnesium citrate secondary transporter</fullName>
    </recommendedName>
</protein>
<organism evidence="2 3">
    <name type="scientific">Aquimarina rubra</name>
    <dbReference type="NCBI Taxonomy" id="1920033"/>
    <lineage>
        <taxon>Bacteria</taxon>
        <taxon>Pseudomonadati</taxon>
        <taxon>Bacteroidota</taxon>
        <taxon>Flavobacteriia</taxon>
        <taxon>Flavobacteriales</taxon>
        <taxon>Flavobacteriaceae</taxon>
        <taxon>Aquimarina</taxon>
    </lineage>
</organism>
<accession>A0ABW5LC79</accession>
<dbReference type="RefSeq" id="WP_378290461.1">
    <property type="nucleotide sequence ID" value="NZ_JBHULE010000008.1"/>
</dbReference>
<comment type="caution">
    <text evidence="2">The sequence shown here is derived from an EMBL/GenBank/DDBJ whole genome shotgun (WGS) entry which is preliminary data.</text>
</comment>
<feature type="transmembrane region" description="Helical" evidence="1">
    <location>
        <begin position="98"/>
        <end position="114"/>
    </location>
</feature>
<keyword evidence="1" id="KW-0472">Membrane</keyword>